<keyword evidence="2" id="KW-1185">Reference proteome</keyword>
<protein>
    <recommendedName>
        <fullName evidence="3">Transposase InsH N-terminal domain-containing protein</fullName>
    </recommendedName>
</protein>
<sequence length="172" mass="19045">MCVPRFLLDLSDRQAAEAVRCRIDVTYALALELADPGFHPSASADFRGRLARSDRADRLLGLAPARLKDARLVRKRTPQRTDATPVLAVVRDPTRPEPVTEAVRGALEELARTAPLLAGLVGEVRGRRCGRPARPGKNPTCPTTRITTGRDAYRLPDHLWRHQPNLEHGPRV</sequence>
<comment type="caution">
    <text evidence="1">The sequence shown here is derived from an EMBL/GenBank/DDBJ whole genome shotgun (WGS) entry which is preliminary data.</text>
</comment>
<dbReference type="EMBL" id="BAAASZ010000042">
    <property type="protein sequence ID" value="GAA2463077.1"/>
    <property type="molecule type" value="Genomic_DNA"/>
</dbReference>
<evidence type="ECO:0000313" key="1">
    <source>
        <dbReference type="EMBL" id="GAA2463077.1"/>
    </source>
</evidence>
<organism evidence="1 2">
    <name type="scientific">Streptomyces macrosporus</name>
    <dbReference type="NCBI Taxonomy" id="44032"/>
    <lineage>
        <taxon>Bacteria</taxon>
        <taxon>Bacillati</taxon>
        <taxon>Actinomycetota</taxon>
        <taxon>Actinomycetes</taxon>
        <taxon>Kitasatosporales</taxon>
        <taxon>Streptomycetaceae</taxon>
        <taxon>Streptomyces</taxon>
    </lineage>
</organism>
<evidence type="ECO:0008006" key="3">
    <source>
        <dbReference type="Google" id="ProtNLM"/>
    </source>
</evidence>
<proteinExistence type="predicted"/>
<accession>A0ABN3KJL4</accession>
<gene>
    <name evidence="1" type="ORF">GCM10010405_54340</name>
</gene>
<dbReference type="Proteomes" id="UP001501638">
    <property type="component" value="Unassembled WGS sequence"/>
</dbReference>
<evidence type="ECO:0000313" key="2">
    <source>
        <dbReference type="Proteomes" id="UP001501638"/>
    </source>
</evidence>
<reference evidence="1 2" key="1">
    <citation type="journal article" date="2019" name="Int. J. Syst. Evol. Microbiol.">
        <title>The Global Catalogue of Microorganisms (GCM) 10K type strain sequencing project: providing services to taxonomists for standard genome sequencing and annotation.</title>
        <authorList>
            <consortium name="The Broad Institute Genomics Platform"/>
            <consortium name="The Broad Institute Genome Sequencing Center for Infectious Disease"/>
            <person name="Wu L."/>
            <person name="Ma J."/>
        </authorList>
    </citation>
    <scope>NUCLEOTIDE SEQUENCE [LARGE SCALE GENOMIC DNA]</scope>
    <source>
        <strain evidence="1 2">JCM 6305</strain>
    </source>
</reference>
<name>A0ABN3KJL4_9ACTN</name>